<feature type="domain" description="EF-hand" evidence="10">
    <location>
        <begin position="186"/>
        <end position="221"/>
    </location>
</feature>
<dbReference type="AlphaFoldDB" id="A0A819EVL8"/>
<dbReference type="GO" id="GO:0051560">
    <property type="term" value="P:mitochondrial calcium ion homeostasis"/>
    <property type="evidence" value="ECO:0007669"/>
    <property type="project" value="TreeGrafter"/>
</dbReference>
<dbReference type="InterPro" id="IPR002048">
    <property type="entry name" value="EF_hand_dom"/>
</dbReference>
<evidence type="ECO:0000256" key="5">
    <source>
        <dbReference type="ARBA" id="ARBA00022837"/>
    </source>
</evidence>
<dbReference type="InterPro" id="IPR011992">
    <property type="entry name" value="EF-hand-dom_pair"/>
</dbReference>
<dbReference type="Proteomes" id="UP000663887">
    <property type="component" value="Unassembled WGS sequence"/>
</dbReference>
<evidence type="ECO:0000256" key="8">
    <source>
        <dbReference type="ARBA" id="ARBA00023136"/>
    </source>
</evidence>
<evidence type="ECO:0000313" key="11">
    <source>
        <dbReference type="EMBL" id="CAF2142259.1"/>
    </source>
</evidence>
<keyword evidence="5" id="KW-0106">Calcium</keyword>
<feature type="compositionally biased region" description="Acidic residues" evidence="9">
    <location>
        <begin position="71"/>
        <end position="81"/>
    </location>
</feature>
<dbReference type="SMART" id="SM00054">
    <property type="entry name" value="EFh"/>
    <property type="match status" value="2"/>
</dbReference>
<evidence type="ECO:0000256" key="6">
    <source>
        <dbReference type="ARBA" id="ARBA00022946"/>
    </source>
</evidence>
<dbReference type="Pfam" id="PF13499">
    <property type="entry name" value="EF-hand_7"/>
    <property type="match status" value="1"/>
</dbReference>
<reference evidence="12" key="1">
    <citation type="submission" date="2021-02" db="EMBL/GenBank/DDBJ databases">
        <authorList>
            <person name="Nowell W R."/>
        </authorList>
    </citation>
    <scope>NUCLEOTIDE SEQUENCE</scope>
</reference>
<dbReference type="PROSITE" id="PS00018">
    <property type="entry name" value="EF_HAND_1"/>
    <property type="match status" value="2"/>
</dbReference>
<dbReference type="Proteomes" id="UP000663842">
    <property type="component" value="Unassembled WGS sequence"/>
</dbReference>
<dbReference type="PANTHER" id="PTHR12294:SF13">
    <property type="entry name" value="MITOCHONDRIAL CALCIUM UPTAKE 3, ISOFORM D"/>
    <property type="match status" value="1"/>
</dbReference>
<dbReference type="Gene3D" id="1.10.238.10">
    <property type="entry name" value="EF-hand"/>
    <property type="match status" value="2"/>
</dbReference>
<keyword evidence="8" id="KW-0472">Membrane</keyword>
<dbReference type="GO" id="GO:0005758">
    <property type="term" value="C:mitochondrial intermembrane space"/>
    <property type="evidence" value="ECO:0007669"/>
    <property type="project" value="UniProtKB-SubCell"/>
</dbReference>
<dbReference type="InterPro" id="IPR039800">
    <property type="entry name" value="MICU1/2/3"/>
</dbReference>
<comment type="caution">
    <text evidence="12">The sequence shown here is derived from an EMBL/GenBank/DDBJ whole genome shotgun (WGS) entry which is preliminary data.</text>
</comment>
<dbReference type="EMBL" id="CAJOBF010000713">
    <property type="protein sequence ID" value="CAF3858303.1"/>
    <property type="molecule type" value="Genomic_DNA"/>
</dbReference>
<keyword evidence="3" id="KW-0677">Repeat</keyword>
<evidence type="ECO:0000256" key="2">
    <source>
        <dbReference type="ARBA" id="ARBA00004569"/>
    </source>
</evidence>
<gene>
    <name evidence="12" type="ORF">UXM345_LOCUS8232</name>
    <name evidence="11" type="ORF">XDN619_LOCUS26950</name>
</gene>
<keyword evidence="6" id="KW-0809">Transit peptide</keyword>
<feature type="compositionally biased region" description="Low complexity" evidence="9">
    <location>
        <begin position="234"/>
        <end position="244"/>
    </location>
</feature>
<dbReference type="GO" id="GO:1990246">
    <property type="term" value="C:uniplex complex"/>
    <property type="evidence" value="ECO:0007669"/>
    <property type="project" value="TreeGrafter"/>
</dbReference>
<feature type="region of interest" description="Disordered" evidence="9">
    <location>
        <begin position="70"/>
        <end position="89"/>
    </location>
</feature>
<protein>
    <recommendedName>
        <fullName evidence="10">EF-hand domain-containing protein</fullName>
    </recommendedName>
</protein>
<feature type="compositionally biased region" description="Polar residues" evidence="9">
    <location>
        <begin position="531"/>
        <end position="563"/>
    </location>
</feature>
<dbReference type="CDD" id="cd15900">
    <property type="entry name" value="EFh_MICU"/>
    <property type="match status" value="1"/>
</dbReference>
<dbReference type="PROSITE" id="PS50222">
    <property type="entry name" value="EF_HAND_2"/>
    <property type="match status" value="2"/>
</dbReference>
<keyword evidence="7" id="KW-0496">Mitochondrion</keyword>
<evidence type="ECO:0000256" key="3">
    <source>
        <dbReference type="ARBA" id="ARBA00022737"/>
    </source>
</evidence>
<evidence type="ECO:0000256" key="7">
    <source>
        <dbReference type="ARBA" id="ARBA00023128"/>
    </source>
</evidence>
<keyword evidence="4" id="KW-0999">Mitochondrion inner membrane</keyword>
<dbReference type="GO" id="GO:0036444">
    <property type="term" value="P:calcium import into the mitochondrion"/>
    <property type="evidence" value="ECO:0007669"/>
    <property type="project" value="UniProtKB-ARBA"/>
</dbReference>
<feature type="domain" description="EF-hand" evidence="10">
    <location>
        <begin position="388"/>
        <end position="423"/>
    </location>
</feature>
<evidence type="ECO:0000259" key="10">
    <source>
        <dbReference type="PROSITE" id="PS50222"/>
    </source>
</evidence>
<accession>A0A819EVL8</accession>
<dbReference type="InterPro" id="IPR018247">
    <property type="entry name" value="EF_Hand_1_Ca_BS"/>
</dbReference>
<feature type="region of interest" description="Disordered" evidence="9">
    <location>
        <begin position="482"/>
        <end position="563"/>
    </location>
</feature>
<sequence length="563" mass="65825">MSNIFGRYWKALATASASMTSYYFLSNSDYSQKKNSLLSVFKIQAAEYERRNAGKTLSKTWQLELRKNIDDDNEDDDEDKDENEKDDLSRTEEKIKNIREKRFYDFASIEYDEEIFMTPVDFLESVIAERPRPRIGRRQLTDSMVDSILYNTPPKHRGSNRFFRNLEDTGLISYAEYLFLWVILTKPSTQFEIVFALFDIDGNQLVDKHEFLVFGRVMSDKRMIRRQSKKHSTRNSNRTSTKTNSFHFDDIERTDTTLLVHFFGKNGRDTLNYTEFKRFMENLQTEVLEIEFHQYSHGFKAISDLGFAEMLLRHTNFDHDTKKFILKKVKRYSDQRNEITFEQFKHFFAFLTNLEEFGIAIRFHQLSNKPISQAEFQRAVKISMGFELESHLIALIFRIFDSDNDQHLSYDEFMTVMKDRLSRNFQANDYRELPASKFDQFKHCVRERAKQVANIINDDDTDIDSTSDSNSDNDIKVLNNSKVKQQPTQSSVTTKPVKSKIIPSSTSIETTTQSTPITTDTSTKTQRKPKTTSNAVKRNRSPNSSLDSTTADNKKLQTNINDD</sequence>
<evidence type="ECO:0000313" key="12">
    <source>
        <dbReference type="EMBL" id="CAF3858303.1"/>
    </source>
</evidence>
<evidence type="ECO:0000313" key="13">
    <source>
        <dbReference type="Proteomes" id="UP000663842"/>
    </source>
</evidence>
<dbReference type="GO" id="GO:0005509">
    <property type="term" value="F:calcium ion binding"/>
    <property type="evidence" value="ECO:0007669"/>
    <property type="project" value="InterPro"/>
</dbReference>
<feature type="compositionally biased region" description="Low complexity" evidence="9">
    <location>
        <begin position="494"/>
        <end position="524"/>
    </location>
</feature>
<evidence type="ECO:0000256" key="1">
    <source>
        <dbReference type="ARBA" id="ARBA00004273"/>
    </source>
</evidence>
<comment type="subcellular location">
    <subcellularLocation>
        <location evidence="1">Mitochondrion inner membrane</location>
    </subcellularLocation>
    <subcellularLocation>
        <location evidence="2">Mitochondrion intermembrane space</location>
    </subcellularLocation>
</comment>
<proteinExistence type="predicted"/>
<name>A0A819EVL8_9BILA</name>
<organism evidence="12 13">
    <name type="scientific">Rotaria magnacalcarata</name>
    <dbReference type="NCBI Taxonomy" id="392030"/>
    <lineage>
        <taxon>Eukaryota</taxon>
        <taxon>Metazoa</taxon>
        <taxon>Spiralia</taxon>
        <taxon>Gnathifera</taxon>
        <taxon>Rotifera</taxon>
        <taxon>Eurotatoria</taxon>
        <taxon>Bdelloidea</taxon>
        <taxon>Philodinida</taxon>
        <taxon>Philodinidae</taxon>
        <taxon>Rotaria</taxon>
    </lineage>
</organism>
<feature type="region of interest" description="Disordered" evidence="9">
    <location>
        <begin position="225"/>
        <end position="244"/>
    </location>
</feature>
<dbReference type="PANTHER" id="PTHR12294">
    <property type="entry name" value="EF HAND DOMAIN FAMILY A1,A2-RELATED"/>
    <property type="match status" value="1"/>
</dbReference>
<feature type="compositionally biased region" description="Polar residues" evidence="9">
    <location>
        <begin position="482"/>
        <end position="493"/>
    </location>
</feature>
<evidence type="ECO:0000256" key="9">
    <source>
        <dbReference type="SAM" id="MobiDB-lite"/>
    </source>
</evidence>
<dbReference type="EMBL" id="CAJNRG010012684">
    <property type="protein sequence ID" value="CAF2142259.1"/>
    <property type="molecule type" value="Genomic_DNA"/>
</dbReference>
<dbReference type="SUPFAM" id="SSF47473">
    <property type="entry name" value="EF-hand"/>
    <property type="match status" value="2"/>
</dbReference>
<evidence type="ECO:0000256" key="4">
    <source>
        <dbReference type="ARBA" id="ARBA00022792"/>
    </source>
</evidence>